<reference evidence="3 4" key="1">
    <citation type="journal article" date="2013" name="Genome Biol.">
        <title>Genome of Acanthamoeba castellanii highlights extensive lateral gene transfer and early evolution of tyrosine kinase signaling.</title>
        <authorList>
            <person name="Clarke M."/>
            <person name="Lohan A.J."/>
            <person name="Liu B."/>
            <person name="Lagkouvardos I."/>
            <person name="Roy S."/>
            <person name="Zafar N."/>
            <person name="Bertelli C."/>
            <person name="Schilde C."/>
            <person name="Kianianmomeni A."/>
            <person name="Burglin T.R."/>
            <person name="Frech C."/>
            <person name="Turcotte B."/>
            <person name="Kopec K.O."/>
            <person name="Synnott J.M."/>
            <person name="Choo C."/>
            <person name="Paponov I."/>
            <person name="Finkler A."/>
            <person name="Soon Heng Tan C."/>
            <person name="Hutchins A.P."/>
            <person name="Weinmeier T."/>
            <person name="Rattei T."/>
            <person name="Chu J.S."/>
            <person name="Gimenez G."/>
            <person name="Irimia M."/>
            <person name="Rigden D.J."/>
            <person name="Fitzpatrick D.A."/>
            <person name="Lorenzo-Morales J."/>
            <person name="Bateman A."/>
            <person name="Chiu C.H."/>
            <person name="Tang P."/>
            <person name="Hegemann P."/>
            <person name="Fromm H."/>
            <person name="Raoult D."/>
            <person name="Greub G."/>
            <person name="Miranda-Saavedra D."/>
            <person name="Chen N."/>
            <person name="Nash P."/>
            <person name="Ginger M.L."/>
            <person name="Horn M."/>
            <person name="Schaap P."/>
            <person name="Caler L."/>
            <person name="Loftus B."/>
        </authorList>
    </citation>
    <scope>NUCLEOTIDE SEQUENCE [LARGE SCALE GENOMIC DNA]</scope>
    <source>
        <strain evidence="3 4">Neff</strain>
    </source>
</reference>
<protein>
    <submittedName>
        <fullName evidence="3">BRO1like domain containing protein</fullName>
    </submittedName>
</protein>
<dbReference type="InterPro" id="IPR038499">
    <property type="entry name" value="BRO1_sf"/>
</dbReference>
<dbReference type="GeneID" id="14922504"/>
<dbReference type="OrthoDB" id="10266451at2759"/>
<name>L8HB55_ACACF</name>
<proteinExistence type="inferred from homology"/>
<sequence>MQNSSDDEAGGGKGMQPVIVFPFRLPKAGAVAIQRALHTTDGASRGHVSRTSALREELVAALTPAGGGQVSTALVLQKAERYLPSLCGLACALTNQPRLHLNEPLNFKWTSSLRKTKHKTTGSRKMYLDWDFKFELVMTLNTLGLGYARRASEVLYSGAGGGQPDEDLKLAALLLRKAAGVFTHLADTEIPRWVGVADRETAVECNHNIAKALSIVCLALAQQLTIKKALADGMKKGIVAKLSAEVCHMLENALSLAKMYPNQRLVNKHFLKYLELQITMNKAVCGRLLAASHYEQEKLGHAVSYARLAYDTIQTIKPFAVQNDVGHVFRLYNMQNNHVWVQKEVDSRVLGLPEGKSVVKIEPFLLPEPEYTDIF</sequence>
<dbReference type="Proteomes" id="UP000011083">
    <property type="component" value="Unassembled WGS sequence"/>
</dbReference>
<dbReference type="STRING" id="1257118.L8HB55"/>
<accession>L8HB55</accession>
<organism evidence="3 4">
    <name type="scientific">Acanthamoeba castellanii (strain ATCC 30010 / Neff)</name>
    <dbReference type="NCBI Taxonomy" id="1257118"/>
    <lineage>
        <taxon>Eukaryota</taxon>
        <taxon>Amoebozoa</taxon>
        <taxon>Discosea</taxon>
        <taxon>Longamoebia</taxon>
        <taxon>Centramoebida</taxon>
        <taxon>Acanthamoebidae</taxon>
        <taxon>Acanthamoeba</taxon>
    </lineage>
</organism>
<dbReference type="PROSITE" id="PS51180">
    <property type="entry name" value="BRO1"/>
    <property type="match status" value="1"/>
</dbReference>
<gene>
    <name evidence="3" type="ORF">ACA1_228720</name>
</gene>
<evidence type="ECO:0000313" key="4">
    <source>
        <dbReference type="Proteomes" id="UP000011083"/>
    </source>
</evidence>
<dbReference type="Gene3D" id="1.25.40.280">
    <property type="entry name" value="alix/aip1 like domains"/>
    <property type="match status" value="1"/>
</dbReference>
<dbReference type="VEuPathDB" id="AmoebaDB:ACA1_228720"/>
<keyword evidence="4" id="KW-1185">Reference proteome</keyword>
<evidence type="ECO:0000313" key="3">
    <source>
        <dbReference type="EMBL" id="ELR21601.1"/>
    </source>
</evidence>
<feature type="domain" description="BRO1" evidence="2">
    <location>
        <begin position="17"/>
        <end position="375"/>
    </location>
</feature>
<dbReference type="InterPro" id="IPR038898">
    <property type="entry name" value="BROX"/>
</dbReference>
<dbReference type="EMBL" id="KB007901">
    <property type="protein sequence ID" value="ELR21601.1"/>
    <property type="molecule type" value="Genomic_DNA"/>
</dbReference>
<dbReference type="PANTHER" id="PTHR23032">
    <property type="entry name" value="BRO1 DOMAIN-CONTAINING PROTEIN BROX"/>
    <property type="match status" value="1"/>
</dbReference>
<dbReference type="KEGG" id="acan:ACA1_228720"/>
<evidence type="ECO:0000256" key="1">
    <source>
        <dbReference type="ARBA" id="ARBA00008901"/>
    </source>
</evidence>
<dbReference type="Pfam" id="PF03097">
    <property type="entry name" value="BRO1"/>
    <property type="match status" value="1"/>
</dbReference>
<dbReference type="OMA" id="WHEKIPS"/>
<evidence type="ECO:0000259" key="2">
    <source>
        <dbReference type="PROSITE" id="PS51180"/>
    </source>
</evidence>
<dbReference type="RefSeq" id="XP_004346546.1">
    <property type="nucleotide sequence ID" value="XM_004346496.1"/>
</dbReference>
<dbReference type="AlphaFoldDB" id="L8HB55"/>
<dbReference type="InterPro" id="IPR004328">
    <property type="entry name" value="BRO1_dom"/>
</dbReference>
<dbReference type="SMART" id="SM01041">
    <property type="entry name" value="BRO1"/>
    <property type="match status" value="1"/>
</dbReference>
<comment type="similarity">
    <text evidence="1">Belongs to the BROX family.</text>
</comment>
<dbReference type="PANTHER" id="PTHR23032:SF13">
    <property type="entry name" value="BRO1 DOMAIN-CONTAINING PROTEIN BROX"/>
    <property type="match status" value="1"/>
</dbReference>